<keyword evidence="2" id="KW-0732">Signal</keyword>
<keyword evidence="4" id="KW-1185">Reference proteome</keyword>
<gene>
    <name evidence="3" type="ORF">Mgra_00005076</name>
</gene>
<dbReference type="EMBL" id="JABEBT010000041">
    <property type="protein sequence ID" value="KAF7635534.1"/>
    <property type="molecule type" value="Genomic_DNA"/>
</dbReference>
<keyword evidence="1" id="KW-0472">Membrane</keyword>
<accession>A0A8S9ZPZ9</accession>
<sequence length="372" mass="43961">MLIKYFLIKLILITFLNFINPTEINFNEKEENFSKNFKTLSCEEICPLTEAFFNRKCSIDIQTWNKVCPMTAELEIKENLFYFENLNENEIKIKIDLLNKKTEELIQKNEKIIDKQIKILKKGKSSSTSRSTIFDENGIIKRKNSNKFWKFFKLKKEEEGEWDGPVYYFKNKNILPKCSGWENLKSQFSSYWRLTKEVWNEYKNKPLGGDSEIIYFSEQKLEKFRKKGLKFFNLICERNFISKEKCDLIDENKVEKPKDFNKILNLFVKFILNTLIEKKVYSPLNISDEMISLIKAILTRKDFFHPTTLDKQITLKSLIKINQSLIRKKRMIEFGTILTSISIATKITIITFSTIGGIIGLIIIVSFIYFCI</sequence>
<keyword evidence="1" id="KW-0812">Transmembrane</keyword>
<feature type="chain" id="PRO_5035736980" evidence="2">
    <location>
        <begin position="22"/>
        <end position="372"/>
    </location>
</feature>
<proteinExistence type="predicted"/>
<feature type="signal peptide" evidence="2">
    <location>
        <begin position="1"/>
        <end position="21"/>
    </location>
</feature>
<evidence type="ECO:0000256" key="1">
    <source>
        <dbReference type="SAM" id="Phobius"/>
    </source>
</evidence>
<dbReference type="Proteomes" id="UP000605970">
    <property type="component" value="Unassembled WGS sequence"/>
</dbReference>
<keyword evidence="1" id="KW-1133">Transmembrane helix</keyword>
<evidence type="ECO:0000313" key="4">
    <source>
        <dbReference type="Proteomes" id="UP000605970"/>
    </source>
</evidence>
<protein>
    <submittedName>
        <fullName evidence="3">Uncharacterized protein</fullName>
    </submittedName>
</protein>
<dbReference type="AlphaFoldDB" id="A0A8S9ZPZ9"/>
<reference evidence="3" key="1">
    <citation type="journal article" date="2020" name="Ecol. Evol.">
        <title>Genome structure and content of the rice root-knot nematode (Meloidogyne graminicola).</title>
        <authorList>
            <person name="Phan N.T."/>
            <person name="Danchin E.G.J."/>
            <person name="Klopp C."/>
            <person name="Perfus-Barbeoch L."/>
            <person name="Kozlowski D.K."/>
            <person name="Koutsovoulos G.D."/>
            <person name="Lopez-Roques C."/>
            <person name="Bouchez O."/>
            <person name="Zahm M."/>
            <person name="Besnard G."/>
            <person name="Bellafiore S."/>
        </authorList>
    </citation>
    <scope>NUCLEOTIDE SEQUENCE</scope>
    <source>
        <strain evidence="3">VN-18</strain>
    </source>
</reference>
<dbReference type="OrthoDB" id="5897960at2759"/>
<comment type="caution">
    <text evidence="3">The sequence shown here is derived from an EMBL/GenBank/DDBJ whole genome shotgun (WGS) entry which is preliminary data.</text>
</comment>
<evidence type="ECO:0000256" key="2">
    <source>
        <dbReference type="SAM" id="SignalP"/>
    </source>
</evidence>
<feature type="transmembrane region" description="Helical" evidence="1">
    <location>
        <begin position="349"/>
        <end position="371"/>
    </location>
</feature>
<organism evidence="3 4">
    <name type="scientific">Meloidogyne graminicola</name>
    <dbReference type="NCBI Taxonomy" id="189291"/>
    <lineage>
        <taxon>Eukaryota</taxon>
        <taxon>Metazoa</taxon>
        <taxon>Ecdysozoa</taxon>
        <taxon>Nematoda</taxon>
        <taxon>Chromadorea</taxon>
        <taxon>Rhabditida</taxon>
        <taxon>Tylenchina</taxon>
        <taxon>Tylenchomorpha</taxon>
        <taxon>Tylenchoidea</taxon>
        <taxon>Meloidogynidae</taxon>
        <taxon>Meloidogyninae</taxon>
        <taxon>Meloidogyne</taxon>
    </lineage>
</organism>
<evidence type="ECO:0000313" key="3">
    <source>
        <dbReference type="EMBL" id="KAF7635534.1"/>
    </source>
</evidence>
<name>A0A8S9ZPZ9_9BILA</name>